<dbReference type="Pfam" id="PF03328">
    <property type="entry name" value="HpcH_HpaI"/>
    <property type="match status" value="1"/>
</dbReference>
<dbReference type="EMBL" id="CP144090">
    <property type="protein sequence ID" value="WWD09543.1"/>
    <property type="molecule type" value="Genomic_DNA"/>
</dbReference>
<dbReference type="GO" id="GO:0046872">
    <property type="term" value="F:metal ion binding"/>
    <property type="evidence" value="ECO:0007669"/>
    <property type="project" value="UniProtKB-KW"/>
</dbReference>
<keyword evidence="2" id="KW-0479">Metal-binding</keyword>
<dbReference type="SUPFAM" id="SSF51621">
    <property type="entry name" value="Phosphoenolpyruvate/pyruvate domain"/>
    <property type="match status" value="1"/>
</dbReference>
<dbReference type="AlphaFoldDB" id="A0AAX4KUV6"/>
<reference evidence="5 6" key="1">
    <citation type="submission" date="2024-01" db="EMBL/GenBank/DDBJ databases">
        <title>Comparative genomics of Cryptococcus and Kwoniella reveals pathogenesis evolution and contrasting modes of karyotype evolution via chromosome fusion or intercentromeric recombination.</title>
        <authorList>
            <person name="Coelho M.A."/>
            <person name="David-Palma M."/>
            <person name="Shea T."/>
            <person name="Bowers K."/>
            <person name="McGinley-Smith S."/>
            <person name="Mohammad A.W."/>
            <person name="Gnirke A."/>
            <person name="Yurkov A.M."/>
            <person name="Nowrousian M."/>
            <person name="Sun S."/>
            <person name="Cuomo C.A."/>
            <person name="Heitman J."/>
        </authorList>
    </citation>
    <scope>NUCLEOTIDE SEQUENCE [LARGE SCALE GENOMIC DNA]</scope>
    <source>
        <strain evidence="5 6">PYCC6329</strain>
    </source>
</reference>
<dbReference type="InterPro" id="IPR050251">
    <property type="entry name" value="HpcH-HpaI_aldolase"/>
</dbReference>
<dbReference type="InterPro" id="IPR015813">
    <property type="entry name" value="Pyrv/PenolPyrv_kinase-like_dom"/>
</dbReference>
<evidence type="ECO:0000256" key="3">
    <source>
        <dbReference type="ARBA" id="ARBA00023239"/>
    </source>
</evidence>
<dbReference type="KEGG" id="ker:91106471"/>
<gene>
    <name evidence="5" type="ORF">V865_007670</name>
</gene>
<evidence type="ECO:0000313" key="5">
    <source>
        <dbReference type="EMBL" id="WWD09543.1"/>
    </source>
</evidence>
<accession>A0AAX4KUV6</accession>
<dbReference type="GO" id="GO:0005737">
    <property type="term" value="C:cytoplasm"/>
    <property type="evidence" value="ECO:0007669"/>
    <property type="project" value="TreeGrafter"/>
</dbReference>
<keyword evidence="3" id="KW-0456">Lyase</keyword>
<dbReference type="Proteomes" id="UP001358614">
    <property type="component" value="Chromosome 2"/>
</dbReference>
<evidence type="ECO:0000256" key="2">
    <source>
        <dbReference type="ARBA" id="ARBA00022723"/>
    </source>
</evidence>
<sequence>MEAKTYLRNALQAKQPGLGFCLPGACTISTVLATGGFNWVLIDAEHGAITDKDYFDRALDAGAHGVMTPMCHNAEDAKKIVSFSKYPPTGSRGYGPMFCPPVFGCKGSEYDSQADEKLLVIVQIESRQGPFDLSKQMNVQFGGEEHEAAIAKTLKAAHAAGKVAAIFCSNGQIAKQRLDQGFDMVSIAVDNACLAAEMERQMGFATGTTKTGDRSYS</sequence>
<evidence type="ECO:0000256" key="1">
    <source>
        <dbReference type="ARBA" id="ARBA00005568"/>
    </source>
</evidence>
<dbReference type="GeneID" id="91106471"/>
<dbReference type="PANTHER" id="PTHR30502:SF0">
    <property type="entry name" value="PHOSPHOENOLPYRUVATE CARBOXYLASE FAMILY PROTEIN"/>
    <property type="match status" value="1"/>
</dbReference>
<evidence type="ECO:0000313" key="6">
    <source>
        <dbReference type="Proteomes" id="UP001358614"/>
    </source>
</evidence>
<dbReference type="InterPro" id="IPR040442">
    <property type="entry name" value="Pyrv_kinase-like_dom_sf"/>
</dbReference>
<organism evidence="5 6">
    <name type="scientific">Kwoniella europaea PYCC6329</name>
    <dbReference type="NCBI Taxonomy" id="1423913"/>
    <lineage>
        <taxon>Eukaryota</taxon>
        <taxon>Fungi</taxon>
        <taxon>Dikarya</taxon>
        <taxon>Basidiomycota</taxon>
        <taxon>Agaricomycotina</taxon>
        <taxon>Tremellomycetes</taxon>
        <taxon>Tremellales</taxon>
        <taxon>Cryptococcaceae</taxon>
        <taxon>Kwoniella</taxon>
    </lineage>
</organism>
<protein>
    <recommendedName>
        <fullName evidence="4">HpcH/HpaI aldolase/citrate lyase domain-containing protein</fullName>
    </recommendedName>
</protein>
<dbReference type="Gene3D" id="3.20.20.60">
    <property type="entry name" value="Phosphoenolpyruvate-binding domains"/>
    <property type="match status" value="2"/>
</dbReference>
<dbReference type="RefSeq" id="XP_066087510.1">
    <property type="nucleotide sequence ID" value="XM_066231413.1"/>
</dbReference>
<dbReference type="GO" id="GO:0016832">
    <property type="term" value="F:aldehyde-lyase activity"/>
    <property type="evidence" value="ECO:0007669"/>
    <property type="project" value="TreeGrafter"/>
</dbReference>
<evidence type="ECO:0000259" key="4">
    <source>
        <dbReference type="Pfam" id="PF03328"/>
    </source>
</evidence>
<keyword evidence="6" id="KW-1185">Reference proteome</keyword>
<name>A0AAX4KUV6_9TREE</name>
<proteinExistence type="inferred from homology"/>
<dbReference type="PANTHER" id="PTHR30502">
    <property type="entry name" value="2-KETO-3-DEOXY-L-RHAMNONATE ALDOLASE"/>
    <property type="match status" value="1"/>
</dbReference>
<dbReference type="InterPro" id="IPR005000">
    <property type="entry name" value="Aldolase/citrate-lyase_domain"/>
</dbReference>
<feature type="domain" description="HpcH/HpaI aldolase/citrate lyase" evidence="4">
    <location>
        <begin position="54"/>
        <end position="134"/>
    </location>
</feature>
<comment type="similarity">
    <text evidence="1">Belongs to the HpcH/HpaI aldolase family.</text>
</comment>